<evidence type="ECO:0000313" key="3">
    <source>
        <dbReference type="EMBL" id="QNT68412.1"/>
    </source>
</evidence>
<feature type="domain" description="Mce/MlaD" evidence="2">
    <location>
        <begin position="39"/>
        <end position="133"/>
    </location>
</feature>
<dbReference type="EMBL" id="CP053923">
    <property type="protein sequence ID" value="QNT68412.1"/>
    <property type="molecule type" value="Genomic_DNA"/>
</dbReference>
<dbReference type="Proteomes" id="UP000516369">
    <property type="component" value="Chromosome"/>
</dbReference>
<protein>
    <submittedName>
        <fullName evidence="3">MCE family protein</fullName>
    </submittedName>
</protein>
<dbReference type="AlphaFoldDB" id="A0A7H1MY76"/>
<evidence type="ECO:0000313" key="4">
    <source>
        <dbReference type="Proteomes" id="UP000516369"/>
    </source>
</evidence>
<dbReference type="RefSeq" id="WP_190261851.1">
    <property type="nucleotide sequence ID" value="NZ_CP053923.1"/>
</dbReference>
<sequence length="336" mass="36373">MAKGANTTRIGAFVIVGILLIVAAITIFGSGRFFRESRQFVMNFSASMQGLSRGSPVMFSGVPIGEVTDIVLRLNEETLENDSAVLVNIYPDRFERVNISARNYEDSIREMISRGLRARLVQMSMLTGQLGIEVGFYPGTPVRMSGSKPGTVEIPTIPSTVERMETSLQKILAILEGADMEGLSRDVERALQSVSALMTMPELRETVVDGHDAVQDLRQLLAQMKAETPELLASLRNTARGAQGLVGEAQKALPTLRGDLERLGPALAKLDTLLTSADTLMRNANATVNPDSPMQQQLAVTLRDLARTSASVRSLVTALEDNPNSILFGAIKGTNQ</sequence>
<gene>
    <name evidence="3" type="ORF">HQ394_02335</name>
</gene>
<keyword evidence="1" id="KW-0812">Transmembrane</keyword>
<keyword evidence="1" id="KW-1133">Transmembrane helix</keyword>
<dbReference type="PANTHER" id="PTHR36698:SF3">
    <property type="entry name" value="ABC-TYPE TRANSPORT AUXILIARY LIPOPROTEIN COMPONENT DOMAIN-CONTAINING PROTEIN"/>
    <property type="match status" value="1"/>
</dbReference>
<evidence type="ECO:0000256" key="1">
    <source>
        <dbReference type="SAM" id="Phobius"/>
    </source>
</evidence>
<accession>A0A7H1MY76</accession>
<organism evidence="3 4">
    <name type="scientific">Defluviicoccus vanus</name>
    <dbReference type="NCBI Taxonomy" id="111831"/>
    <lineage>
        <taxon>Bacteria</taxon>
        <taxon>Pseudomonadati</taxon>
        <taxon>Pseudomonadota</taxon>
        <taxon>Alphaproteobacteria</taxon>
        <taxon>Rhodospirillales</taxon>
        <taxon>Rhodospirillaceae</taxon>
        <taxon>Defluviicoccus</taxon>
    </lineage>
</organism>
<dbReference type="InterPro" id="IPR003399">
    <property type="entry name" value="Mce/MlaD"/>
</dbReference>
<dbReference type="PANTHER" id="PTHR36698">
    <property type="entry name" value="BLL5892 PROTEIN"/>
    <property type="match status" value="1"/>
</dbReference>
<dbReference type="Pfam" id="PF02470">
    <property type="entry name" value="MlaD"/>
    <property type="match status" value="1"/>
</dbReference>
<proteinExistence type="predicted"/>
<keyword evidence="4" id="KW-1185">Reference proteome</keyword>
<reference evidence="3 4" key="1">
    <citation type="submission" date="2020-05" db="EMBL/GenBank/DDBJ databases">
        <title>Complete closed genome sequence of Defluviicoccus vanus.</title>
        <authorList>
            <person name="Bessarab I."/>
            <person name="Arumugam K."/>
            <person name="Maszenan A.M."/>
            <person name="Seviour R.J."/>
            <person name="Williams R.B."/>
        </authorList>
    </citation>
    <scope>NUCLEOTIDE SEQUENCE [LARGE SCALE GENOMIC DNA]</scope>
    <source>
        <strain evidence="3 4">Ben 114</strain>
    </source>
</reference>
<name>A0A7H1MY76_9PROT</name>
<dbReference type="KEGG" id="dvn:HQ394_02335"/>
<feature type="transmembrane region" description="Helical" evidence="1">
    <location>
        <begin position="12"/>
        <end position="34"/>
    </location>
</feature>
<keyword evidence="1" id="KW-0472">Membrane</keyword>
<evidence type="ECO:0000259" key="2">
    <source>
        <dbReference type="Pfam" id="PF02470"/>
    </source>
</evidence>